<dbReference type="Pfam" id="PF00753">
    <property type="entry name" value="Lactamase_B"/>
    <property type="match status" value="2"/>
</dbReference>
<dbReference type="SMART" id="SM00849">
    <property type="entry name" value="Lactamase_B"/>
    <property type="match status" value="1"/>
</dbReference>
<reference evidence="2" key="2">
    <citation type="submission" date="2020-09" db="EMBL/GenBank/DDBJ databases">
        <authorList>
            <person name="Sun Q."/>
            <person name="Zhou Y."/>
        </authorList>
    </citation>
    <scope>NUCLEOTIDE SEQUENCE</scope>
    <source>
        <strain evidence="2">CGMCC 4.7679</strain>
    </source>
</reference>
<reference evidence="2" key="1">
    <citation type="journal article" date="2014" name="Int. J. Syst. Evol. Microbiol.">
        <title>Complete genome sequence of Corynebacterium casei LMG S-19264T (=DSM 44701T), isolated from a smear-ripened cheese.</title>
        <authorList>
            <consortium name="US DOE Joint Genome Institute (JGI-PGF)"/>
            <person name="Walter F."/>
            <person name="Albersmeier A."/>
            <person name="Kalinowski J."/>
            <person name="Ruckert C."/>
        </authorList>
    </citation>
    <scope>NUCLEOTIDE SEQUENCE</scope>
    <source>
        <strain evidence="2">CGMCC 4.7679</strain>
    </source>
</reference>
<proteinExistence type="predicted"/>
<evidence type="ECO:0000313" key="3">
    <source>
        <dbReference type="Proteomes" id="UP000658656"/>
    </source>
</evidence>
<dbReference type="PANTHER" id="PTHR42951">
    <property type="entry name" value="METALLO-BETA-LACTAMASE DOMAIN-CONTAINING"/>
    <property type="match status" value="1"/>
</dbReference>
<evidence type="ECO:0000313" key="2">
    <source>
        <dbReference type="EMBL" id="GHF83497.1"/>
    </source>
</evidence>
<feature type="domain" description="Metallo-beta-lactamase" evidence="1">
    <location>
        <begin position="31"/>
        <end position="215"/>
    </location>
</feature>
<dbReference type="GO" id="GO:0016787">
    <property type="term" value="F:hydrolase activity"/>
    <property type="evidence" value="ECO:0007669"/>
    <property type="project" value="UniProtKB-KW"/>
</dbReference>
<dbReference type="InterPro" id="IPR050855">
    <property type="entry name" value="NDM-1-like"/>
</dbReference>
<dbReference type="EMBL" id="BNAV01000016">
    <property type="protein sequence ID" value="GHF83497.1"/>
    <property type="molecule type" value="Genomic_DNA"/>
</dbReference>
<dbReference type="PANTHER" id="PTHR42951:SF4">
    <property type="entry name" value="ACYL-COENZYME A THIOESTERASE MBLAC2"/>
    <property type="match status" value="1"/>
</dbReference>
<dbReference type="CDD" id="cd16282">
    <property type="entry name" value="metallo-hydrolase-like_MBL-fold"/>
    <property type="match status" value="1"/>
</dbReference>
<dbReference type="OrthoDB" id="420651at2"/>
<organism evidence="2 3">
    <name type="scientific">Amycolatopsis bartoniae</name>
    <dbReference type="NCBI Taxonomy" id="941986"/>
    <lineage>
        <taxon>Bacteria</taxon>
        <taxon>Bacillati</taxon>
        <taxon>Actinomycetota</taxon>
        <taxon>Actinomycetes</taxon>
        <taxon>Pseudonocardiales</taxon>
        <taxon>Pseudonocardiaceae</taxon>
        <taxon>Amycolatopsis</taxon>
    </lineage>
</organism>
<name>A0A8H9M8I4_9PSEU</name>
<evidence type="ECO:0000259" key="1">
    <source>
        <dbReference type="SMART" id="SM00849"/>
    </source>
</evidence>
<protein>
    <submittedName>
        <fullName evidence="2">MBL fold metallo-hydrolase</fullName>
    </submittedName>
</protein>
<keyword evidence="3" id="KW-1185">Reference proteome</keyword>
<dbReference type="RefSeq" id="WP_145935994.1">
    <property type="nucleotide sequence ID" value="NZ_BNAV01000016.1"/>
</dbReference>
<dbReference type="Proteomes" id="UP000658656">
    <property type="component" value="Unassembled WGS sequence"/>
</dbReference>
<dbReference type="Gene3D" id="3.60.15.10">
    <property type="entry name" value="Ribonuclease Z/Hydroxyacylglutathione hydrolase-like"/>
    <property type="match status" value="1"/>
</dbReference>
<sequence>MNADHDVSGAELVRLTDRVWAWIQADGTWWVNNAGAVAGERGLCIVDTCATATRTRAFLAAVGDNVGTPIRWAFNTHAHGDHTYGNSLLPADTMLIGQRAMCDYLRTDPVIDGCPPLWEPVPNWGEVTRRVPEVEFTDDLTLDAGNLRVELRHPGYPAHTTGDGVAWIPDEGVLFTGDLLFNGLTPLVFMGSVDGALRSLEWLTGFGATQIVPGHGPVISGPDLDRVLADHEEYYRLIQALAAEGIQNGKEPLEVAVAADLGRFSGWADNERLVPNLHRAYADRGAGEVDVVTALADAVTWRGRPMRTVV</sequence>
<accession>A0A8H9M8I4</accession>
<keyword evidence="2" id="KW-0378">Hydrolase</keyword>
<dbReference type="InterPro" id="IPR001279">
    <property type="entry name" value="Metallo-B-lactamas"/>
</dbReference>
<dbReference type="SUPFAM" id="SSF56281">
    <property type="entry name" value="Metallo-hydrolase/oxidoreductase"/>
    <property type="match status" value="1"/>
</dbReference>
<gene>
    <name evidence="2" type="ORF">GCM10017566_66950</name>
</gene>
<dbReference type="AlphaFoldDB" id="A0A8H9M8I4"/>
<dbReference type="InterPro" id="IPR036866">
    <property type="entry name" value="RibonucZ/Hydroxyglut_hydro"/>
</dbReference>
<comment type="caution">
    <text evidence="2">The sequence shown here is derived from an EMBL/GenBank/DDBJ whole genome shotgun (WGS) entry which is preliminary data.</text>
</comment>